<dbReference type="GO" id="GO:0004021">
    <property type="term" value="F:L-alanine:2-oxoglutarate aminotransferase activity"/>
    <property type="evidence" value="ECO:0007669"/>
    <property type="project" value="UniProtKB-EC"/>
</dbReference>
<dbReference type="Gene3D" id="3.90.1150.10">
    <property type="entry name" value="Aspartate Aminotransferase, domain 1"/>
    <property type="match status" value="1"/>
</dbReference>
<keyword evidence="5" id="KW-0663">Pyridoxal phosphate</keyword>
<evidence type="ECO:0000256" key="3">
    <source>
        <dbReference type="ARBA" id="ARBA00022576"/>
    </source>
</evidence>
<dbReference type="OrthoDB" id="9763453at2"/>
<dbReference type="InterPro" id="IPR051926">
    <property type="entry name" value="Ala_Aminotransferase"/>
</dbReference>
<dbReference type="InterPro" id="IPR015421">
    <property type="entry name" value="PyrdxlP-dep_Trfase_major"/>
</dbReference>
<keyword evidence="4 8" id="KW-0808">Transferase</keyword>
<dbReference type="InterPro" id="IPR004839">
    <property type="entry name" value="Aminotransferase_I/II_large"/>
</dbReference>
<reference evidence="8 9" key="1">
    <citation type="submission" date="2018-12" db="EMBL/GenBank/DDBJ databases">
        <title>Alloscrdovia theropitheci sp. nov: a novel taxon from the feces of the bleeding-herat monkey (Theropithecus geleda).</title>
        <authorList>
            <person name="Modesto M."/>
        </authorList>
    </citation>
    <scope>NUCLEOTIDE SEQUENCE [LARGE SCALE GENOMIC DNA]</scope>
    <source>
        <strain evidence="8 9">GLDI4/2</strain>
    </source>
</reference>
<dbReference type="Pfam" id="PF00155">
    <property type="entry name" value="Aminotran_1_2"/>
    <property type="match status" value="1"/>
</dbReference>
<accession>A0A4R0QN76</accession>
<evidence type="ECO:0000259" key="7">
    <source>
        <dbReference type="Pfam" id="PF00155"/>
    </source>
</evidence>
<sequence>MYFSHRIEDTYVNALSQRSNELQGQGIAISHLNDSNPTHFGLSVHSPDFEYSASARGDERARIYLTQYLSKRYQRTLDEKHLYLLNSTSQAYAWLMMLLCDPGDYILYPRPGYPLIESICSLCSAHALPYHLEYDGSWMIDYVSIEEQLREHNGVESEHRIKAIVLINPNNPTGSYVKRQERERIIALCKLYDIAIITDEVFYDFSLDAFDDRDRLVGEKNVLTFALDGFSKMLAAPDAKVGWIYVSGPENDVHAAQKRLDMIADDFLPMSSYITREIPSLLERADAQSEKIRVRCMTNLTWLKTYTTDSNETQGIVSVLRTEGAWSALLRYPSSIDDDELGIMLLNKNHSMSAPGYFFDIETNGYMSVSLLPQSDTFEKVMKETIRIIESFIE</sequence>
<dbReference type="Gene3D" id="3.40.640.10">
    <property type="entry name" value="Type I PLP-dependent aspartate aminotransferase-like (Major domain)"/>
    <property type="match status" value="1"/>
</dbReference>
<comment type="cofactor">
    <cofactor evidence="1">
        <name>pyridoxal 5'-phosphate</name>
        <dbReference type="ChEBI" id="CHEBI:597326"/>
    </cofactor>
</comment>
<protein>
    <recommendedName>
        <fullName evidence="6">alanine transaminase</fullName>
        <ecNumber evidence="6">2.6.1.2</ecNumber>
    </recommendedName>
</protein>
<organism evidence="8 9">
    <name type="scientific">Alloscardovia theropitheci</name>
    <dbReference type="NCBI Taxonomy" id="2496842"/>
    <lineage>
        <taxon>Bacteria</taxon>
        <taxon>Bacillati</taxon>
        <taxon>Actinomycetota</taxon>
        <taxon>Actinomycetes</taxon>
        <taxon>Bifidobacteriales</taxon>
        <taxon>Bifidobacteriaceae</taxon>
        <taxon>Alloscardovia</taxon>
    </lineage>
</organism>
<keyword evidence="9" id="KW-1185">Reference proteome</keyword>
<dbReference type="CDD" id="cd00609">
    <property type="entry name" value="AAT_like"/>
    <property type="match status" value="1"/>
</dbReference>
<evidence type="ECO:0000256" key="6">
    <source>
        <dbReference type="ARBA" id="ARBA00026106"/>
    </source>
</evidence>
<evidence type="ECO:0000313" key="9">
    <source>
        <dbReference type="Proteomes" id="UP000291289"/>
    </source>
</evidence>
<evidence type="ECO:0000256" key="2">
    <source>
        <dbReference type="ARBA" id="ARBA00007441"/>
    </source>
</evidence>
<dbReference type="AlphaFoldDB" id="A0A4R0QN76"/>
<dbReference type="InterPro" id="IPR015422">
    <property type="entry name" value="PyrdxlP-dep_Trfase_small"/>
</dbReference>
<dbReference type="GO" id="GO:0030170">
    <property type="term" value="F:pyridoxal phosphate binding"/>
    <property type="evidence" value="ECO:0007669"/>
    <property type="project" value="InterPro"/>
</dbReference>
<dbReference type="EMBL" id="RXLP01000027">
    <property type="protein sequence ID" value="TCD53604.1"/>
    <property type="molecule type" value="Genomic_DNA"/>
</dbReference>
<evidence type="ECO:0000256" key="1">
    <source>
        <dbReference type="ARBA" id="ARBA00001933"/>
    </source>
</evidence>
<gene>
    <name evidence="8" type="ORF">EJ419_08165</name>
</gene>
<comment type="similarity">
    <text evidence="2">Belongs to the class-I pyridoxal-phosphate-dependent aminotransferase family.</text>
</comment>
<dbReference type="SUPFAM" id="SSF53383">
    <property type="entry name" value="PLP-dependent transferases"/>
    <property type="match status" value="1"/>
</dbReference>
<dbReference type="RefSeq" id="WP_131285419.1">
    <property type="nucleotide sequence ID" value="NZ_RXLP01000027.1"/>
</dbReference>
<proteinExistence type="inferred from homology"/>
<evidence type="ECO:0000313" key="8">
    <source>
        <dbReference type="EMBL" id="TCD53604.1"/>
    </source>
</evidence>
<evidence type="ECO:0000256" key="4">
    <source>
        <dbReference type="ARBA" id="ARBA00022679"/>
    </source>
</evidence>
<dbReference type="EC" id="2.6.1.2" evidence="6"/>
<evidence type="ECO:0000256" key="5">
    <source>
        <dbReference type="ARBA" id="ARBA00022898"/>
    </source>
</evidence>
<dbReference type="Proteomes" id="UP000291289">
    <property type="component" value="Unassembled WGS sequence"/>
</dbReference>
<comment type="caution">
    <text evidence="8">The sequence shown here is derived from an EMBL/GenBank/DDBJ whole genome shotgun (WGS) entry which is preliminary data.</text>
</comment>
<name>A0A4R0QN76_9BIFI</name>
<dbReference type="PANTHER" id="PTHR43488:SF2">
    <property type="entry name" value="GLUTAMATE-PYRUVATE AMINOTRANSFERASE ALAA"/>
    <property type="match status" value="1"/>
</dbReference>
<feature type="domain" description="Aminotransferase class I/classII large" evidence="7">
    <location>
        <begin position="59"/>
        <end position="252"/>
    </location>
</feature>
<dbReference type="PANTHER" id="PTHR43488">
    <property type="entry name" value="GLUTAMATE-PYRUVATE AMINOTRANSFERASE ALAA"/>
    <property type="match status" value="1"/>
</dbReference>
<keyword evidence="3 8" id="KW-0032">Aminotransferase</keyword>
<dbReference type="InterPro" id="IPR015424">
    <property type="entry name" value="PyrdxlP-dep_Trfase"/>
</dbReference>